<protein>
    <recommendedName>
        <fullName evidence="2">Protein kinase domain-containing protein</fullName>
    </recommendedName>
</protein>
<dbReference type="SUPFAM" id="SSF56112">
    <property type="entry name" value="Protein kinase-like (PK-like)"/>
    <property type="match status" value="1"/>
</dbReference>
<dbReference type="GO" id="GO:0004672">
    <property type="term" value="F:protein kinase activity"/>
    <property type="evidence" value="ECO:0007669"/>
    <property type="project" value="InterPro"/>
</dbReference>
<dbReference type="GO" id="GO:0005524">
    <property type="term" value="F:ATP binding"/>
    <property type="evidence" value="ECO:0007669"/>
    <property type="project" value="InterPro"/>
</dbReference>
<dbReference type="InterPro" id="IPR056002">
    <property type="entry name" value="DUF7580"/>
</dbReference>
<dbReference type="PANTHER" id="PTHR37542:SF2">
    <property type="entry name" value="PROTEIN KINASE DOMAIN-CONTAINING PROTEIN"/>
    <property type="match status" value="1"/>
</dbReference>
<gene>
    <name evidence="3" type="ORF">K461DRAFT_249747</name>
</gene>
<feature type="compositionally biased region" description="Polar residues" evidence="1">
    <location>
        <begin position="561"/>
        <end position="579"/>
    </location>
</feature>
<evidence type="ECO:0000313" key="4">
    <source>
        <dbReference type="Proteomes" id="UP000799439"/>
    </source>
</evidence>
<dbReference type="Pfam" id="PF24476">
    <property type="entry name" value="DUF7580"/>
    <property type="match status" value="1"/>
</dbReference>
<dbReference type="InterPro" id="IPR011009">
    <property type="entry name" value="Kinase-like_dom_sf"/>
</dbReference>
<proteinExistence type="predicted"/>
<evidence type="ECO:0000313" key="3">
    <source>
        <dbReference type="EMBL" id="KAF2157035.1"/>
    </source>
</evidence>
<evidence type="ECO:0000259" key="2">
    <source>
        <dbReference type="PROSITE" id="PS50011"/>
    </source>
</evidence>
<reference evidence="3" key="1">
    <citation type="journal article" date="2020" name="Stud. Mycol.">
        <title>101 Dothideomycetes genomes: a test case for predicting lifestyles and emergence of pathogens.</title>
        <authorList>
            <person name="Haridas S."/>
            <person name="Albert R."/>
            <person name="Binder M."/>
            <person name="Bloem J."/>
            <person name="Labutti K."/>
            <person name="Salamov A."/>
            <person name="Andreopoulos B."/>
            <person name="Baker S."/>
            <person name="Barry K."/>
            <person name="Bills G."/>
            <person name="Bluhm B."/>
            <person name="Cannon C."/>
            <person name="Castanera R."/>
            <person name="Culley D."/>
            <person name="Daum C."/>
            <person name="Ezra D."/>
            <person name="Gonzalez J."/>
            <person name="Henrissat B."/>
            <person name="Kuo A."/>
            <person name="Liang C."/>
            <person name="Lipzen A."/>
            <person name="Lutzoni F."/>
            <person name="Magnuson J."/>
            <person name="Mondo S."/>
            <person name="Nolan M."/>
            <person name="Ohm R."/>
            <person name="Pangilinan J."/>
            <person name="Park H.-J."/>
            <person name="Ramirez L."/>
            <person name="Alfaro M."/>
            <person name="Sun H."/>
            <person name="Tritt A."/>
            <person name="Yoshinaga Y."/>
            <person name="Zwiers L.-H."/>
            <person name="Turgeon B."/>
            <person name="Goodwin S."/>
            <person name="Spatafora J."/>
            <person name="Crous P."/>
            <person name="Grigoriev I."/>
        </authorList>
    </citation>
    <scope>NUCLEOTIDE SEQUENCE</scope>
    <source>
        <strain evidence="3">CBS 260.36</strain>
    </source>
</reference>
<feature type="region of interest" description="Disordered" evidence="1">
    <location>
        <begin position="887"/>
        <end position="1013"/>
    </location>
</feature>
<feature type="domain" description="Protein kinase" evidence="2">
    <location>
        <begin position="262"/>
        <end position="605"/>
    </location>
</feature>
<feature type="compositionally biased region" description="Polar residues" evidence="1">
    <location>
        <begin position="587"/>
        <end position="609"/>
    </location>
</feature>
<evidence type="ECO:0000256" key="1">
    <source>
        <dbReference type="SAM" id="MobiDB-lite"/>
    </source>
</evidence>
<dbReference type="EMBL" id="ML996081">
    <property type="protein sequence ID" value="KAF2157035.1"/>
    <property type="molecule type" value="Genomic_DNA"/>
</dbReference>
<dbReference type="Gene3D" id="1.10.510.10">
    <property type="entry name" value="Transferase(Phosphotransferase) domain 1"/>
    <property type="match status" value="1"/>
</dbReference>
<dbReference type="PROSITE" id="PS50011">
    <property type="entry name" value="PROTEIN_KINASE_DOM"/>
    <property type="match status" value="1"/>
</dbReference>
<feature type="compositionally biased region" description="Acidic residues" evidence="1">
    <location>
        <begin position="889"/>
        <end position="911"/>
    </location>
</feature>
<comment type="caution">
    <text evidence="3">The sequence shown here is derived from an EMBL/GenBank/DDBJ whole genome shotgun (WGS) entry which is preliminary data.</text>
</comment>
<name>A0A9P4MJD6_9PEZI</name>
<keyword evidence="4" id="KW-1185">Reference proteome</keyword>
<dbReference type="InterPro" id="IPR000719">
    <property type="entry name" value="Prot_kinase_dom"/>
</dbReference>
<feature type="compositionally biased region" description="Low complexity" evidence="1">
    <location>
        <begin position="971"/>
        <end position="993"/>
    </location>
</feature>
<feature type="compositionally biased region" description="Low complexity" evidence="1">
    <location>
        <begin position="944"/>
        <end position="955"/>
    </location>
</feature>
<accession>A0A9P4MJD6</accession>
<feature type="region of interest" description="Disordered" evidence="1">
    <location>
        <begin position="561"/>
        <end position="609"/>
    </location>
</feature>
<sequence length="1305" mass="142917">MNIVPYASDLAGHLTQLYSETKKSALSNVTRDTREDATPALTDLHRKFRIQKDRLITWGLEWSDEGKGADGDIDGSVARAGLTETVTSVLENIKEVLQEAERIRSASTPTRAPGWAIPAPEKSTWLSVDPARYRELVTDLTTSIDILYDLSRNRRALVAGSHPSFQSESGRSPYDEKAGLKSGSSVAVESPFSNISYPPEKVAFSRRLGLPSAINISALILPEEGPPPYQHAGIPLTTRMIGRLLRSQAPEDVRLYLQESLDDPLVLIEYANFDSIYRESNMSPPLKNLELLSDYLQQAKLRPQLSLLGYFEDPHTSRLGLIYDLADCLPEQNSSSEHESEPVEASSLLHLLQTASKTAKTHETLTATPPLEERFRLAFRVAEHVQCMHYASFIHRNLTSDSIVFVTGGDSQHGATKKLKTPVIGAFDLFSSSHVEAPSSLSSNIYRHPDDQATEDSPAARLRFDVYGLGLTLLEIGLWTPLSDLHKAKYQLKDFKMRLEKIWIPRLAVKCGSLYMSAVQACFNFSDSTGSSTVVSGLYDGLVGRLRQCCLLCGEGSSQEPFPSQSLHPSATWPTTQNFIPRKPLSRSATPRQQSDTSLSMRPSLHPSQSSVFTLASPQATENITSTSGTPKAEIDQKLFQPEHGTRGLSFREIRRRVVLIQTHWRQRRQRMAQVPANQAERLVSNVKLTEQNLPVARKAVSTQSKQRAFPIRLPPQQLAEWHSNLGLRISHIVERALKNSLESSTIDLVSLGHDEASARPTILVTCTSTAKVKAAIKHRFQCDTNIFDVKVRKGTVGLSRRCGRTPRSHLAAASERVKRSHAHMDYESEEEEEASEPQNPYYHPRPICGSSIGAYNSDEGHLMPVSFGGIVLVDDQPFGMSVHHMLEPESDDEDDGASADVEDDADDASDDASSRFASDTDDDDDDGDEAPPLLTRSPRGPLRSSARQPPTRRAPSPPPDSDYDADSSSDIDFSLPPSSTYSSSFASSTDSLPLEDDLPAGPVASAGDTRGFSPSATLTSAWRITQPALLDAQKTGWHPLDQDQLDTDADHLASFELGALHASSGLRRHRDASGLLHEIDWALFSIKPSRLQGCNVILGGRAHCAELYSQSYTPKLEAPFPLLPVLAMGRTSGLATAVVNPGISLVKLYGRRSFSSSWTVLGDTDKLGRPFGVAGDSGAWIVDHLGRVVGVVLAHKNDVTYFCPMDVVLEDVSRALSSSSASGETSDEAVVMVELPGQRELAASPSSQAIGEDEDLVRHAQTMHIGRSGTTAPRRSSKPTPRSHVREVQCDKLGAMRRNQAVLS</sequence>
<dbReference type="PANTHER" id="PTHR37542">
    <property type="entry name" value="HELO DOMAIN-CONTAINING PROTEIN-RELATED"/>
    <property type="match status" value="1"/>
</dbReference>
<dbReference type="OrthoDB" id="5418235at2759"/>
<organism evidence="3 4">
    <name type="scientific">Myriangium duriaei CBS 260.36</name>
    <dbReference type="NCBI Taxonomy" id="1168546"/>
    <lineage>
        <taxon>Eukaryota</taxon>
        <taxon>Fungi</taxon>
        <taxon>Dikarya</taxon>
        <taxon>Ascomycota</taxon>
        <taxon>Pezizomycotina</taxon>
        <taxon>Dothideomycetes</taxon>
        <taxon>Dothideomycetidae</taxon>
        <taxon>Myriangiales</taxon>
        <taxon>Myriangiaceae</taxon>
        <taxon>Myriangium</taxon>
    </lineage>
</organism>
<dbReference type="Proteomes" id="UP000799439">
    <property type="component" value="Unassembled WGS sequence"/>
</dbReference>
<feature type="compositionally biased region" description="Acidic residues" evidence="1">
    <location>
        <begin position="920"/>
        <end position="930"/>
    </location>
</feature>
<feature type="region of interest" description="Disordered" evidence="1">
    <location>
        <begin position="1265"/>
        <end position="1287"/>
    </location>
</feature>
<feature type="region of interest" description="Disordered" evidence="1">
    <location>
        <begin position="801"/>
        <end position="846"/>
    </location>
</feature>